<proteinExistence type="predicted"/>
<accession>A0A645IRU5</accession>
<evidence type="ECO:0000313" key="1">
    <source>
        <dbReference type="EMBL" id="MPN54098.1"/>
    </source>
</evidence>
<sequence>MPAGSEVTIYFVIGAPPLSVGAVKETVACAFPAVTVTFRGTPGTSFVATIANVIVATAEYEVPSLAFHVKVASPLKSATGTKVIFANSPAFISCPAVISVPPSFNTPWAEFGKLTTCILLKAFVSSSA</sequence>
<comment type="caution">
    <text evidence="1">The sequence shown here is derived from an EMBL/GenBank/DDBJ whole genome shotgun (WGS) entry which is preliminary data.</text>
</comment>
<gene>
    <name evidence="1" type="ORF">SDC9_201767</name>
</gene>
<name>A0A645IRU5_9ZZZZ</name>
<reference evidence="1" key="1">
    <citation type="submission" date="2019-08" db="EMBL/GenBank/DDBJ databases">
        <authorList>
            <person name="Kucharzyk K."/>
            <person name="Murdoch R.W."/>
            <person name="Higgins S."/>
            <person name="Loffler F."/>
        </authorList>
    </citation>
    <scope>NUCLEOTIDE SEQUENCE</scope>
</reference>
<dbReference type="EMBL" id="VSSQ01121991">
    <property type="protein sequence ID" value="MPN54098.1"/>
    <property type="molecule type" value="Genomic_DNA"/>
</dbReference>
<organism evidence="1">
    <name type="scientific">bioreactor metagenome</name>
    <dbReference type="NCBI Taxonomy" id="1076179"/>
    <lineage>
        <taxon>unclassified sequences</taxon>
        <taxon>metagenomes</taxon>
        <taxon>ecological metagenomes</taxon>
    </lineage>
</organism>
<protein>
    <submittedName>
        <fullName evidence="1">Uncharacterized protein</fullName>
    </submittedName>
</protein>
<dbReference type="AlphaFoldDB" id="A0A645IRU5"/>